<accession>A0A1A8XUK5</accession>
<organism evidence="2 3">
    <name type="scientific">Candidatus Accumulibacter aalborgensis</name>
    <dbReference type="NCBI Taxonomy" id="1860102"/>
    <lineage>
        <taxon>Bacteria</taxon>
        <taxon>Pseudomonadati</taxon>
        <taxon>Pseudomonadota</taxon>
        <taxon>Betaproteobacteria</taxon>
        <taxon>Candidatus Accumulibacter</taxon>
    </lineage>
</organism>
<name>A0A1A8XUK5_9PROT</name>
<evidence type="ECO:0000313" key="2">
    <source>
        <dbReference type="EMBL" id="SBT08406.1"/>
    </source>
</evidence>
<reference evidence="2 3" key="1">
    <citation type="submission" date="2016-06" db="EMBL/GenBank/DDBJ databases">
        <authorList>
            <person name="Kjaerup R.B."/>
            <person name="Dalgaard T.S."/>
            <person name="Juul-Madsen H.R."/>
        </authorList>
    </citation>
    <scope>NUCLEOTIDE SEQUENCE [LARGE SCALE GENOMIC DNA]</scope>
    <source>
        <strain evidence="2">3</strain>
    </source>
</reference>
<dbReference type="STRING" id="1860102.ACCAA_570021"/>
<feature type="compositionally biased region" description="Basic and acidic residues" evidence="1">
    <location>
        <begin position="117"/>
        <end position="139"/>
    </location>
</feature>
<gene>
    <name evidence="2" type="ORF">ACCAA_570021</name>
</gene>
<keyword evidence="3" id="KW-1185">Reference proteome</keyword>
<dbReference type="Proteomes" id="UP000199169">
    <property type="component" value="Unassembled WGS sequence"/>
</dbReference>
<proteinExistence type="predicted"/>
<dbReference type="AlphaFoldDB" id="A0A1A8XUK5"/>
<dbReference type="EMBL" id="FLQX01000135">
    <property type="protein sequence ID" value="SBT08406.1"/>
    <property type="molecule type" value="Genomic_DNA"/>
</dbReference>
<sequence>MICLLSGNGPIRRPGSDPGDECTARHADILTYNDPGSGMGMVNLPSKKTAKGVCLGPSGGETGCDCGNGYVTAIRCPASRGRLCCRRRSTRARREGDASHSSTTQGDPFGLGAEEAFGLRDHPTRGEELWKRKRKTQES</sequence>
<evidence type="ECO:0000256" key="1">
    <source>
        <dbReference type="SAM" id="MobiDB-lite"/>
    </source>
</evidence>
<feature type="region of interest" description="Disordered" evidence="1">
    <location>
        <begin position="89"/>
        <end position="139"/>
    </location>
</feature>
<protein>
    <submittedName>
        <fullName evidence="2">Uncharacterized protein</fullName>
    </submittedName>
</protein>
<evidence type="ECO:0000313" key="3">
    <source>
        <dbReference type="Proteomes" id="UP000199169"/>
    </source>
</evidence>